<protein>
    <recommendedName>
        <fullName evidence="1">Putative competence-damage inducible protein</fullName>
    </recommendedName>
</protein>
<dbReference type="SMART" id="SM00852">
    <property type="entry name" value="MoCF_biosynth"/>
    <property type="match status" value="1"/>
</dbReference>
<reference evidence="3" key="1">
    <citation type="submission" date="2020-10" db="EMBL/GenBank/DDBJ databases">
        <authorList>
            <person name="Gilroy R."/>
        </authorList>
    </citation>
    <scope>NUCLEOTIDE SEQUENCE</scope>
    <source>
        <strain evidence="3">ChiSxjej2B14-8506</strain>
    </source>
</reference>
<gene>
    <name evidence="1" type="primary">cinA</name>
    <name evidence="3" type="ORF">IAC59_05620</name>
</gene>
<organism evidence="3 4">
    <name type="scientific">Candidatus Fimadaptatus faecigallinarum</name>
    <dbReference type="NCBI Taxonomy" id="2840814"/>
    <lineage>
        <taxon>Bacteria</taxon>
        <taxon>Bacillati</taxon>
        <taxon>Bacillota</taxon>
        <taxon>Clostridia</taxon>
        <taxon>Eubacteriales</taxon>
        <taxon>Candidatus Fimadaptatus</taxon>
    </lineage>
</organism>
<dbReference type="SUPFAM" id="SSF142433">
    <property type="entry name" value="CinA-like"/>
    <property type="match status" value="1"/>
</dbReference>
<dbReference type="Pfam" id="PF18146">
    <property type="entry name" value="CinA_KH"/>
    <property type="match status" value="1"/>
</dbReference>
<dbReference type="InterPro" id="IPR008136">
    <property type="entry name" value="CinA_C"/>
</dbReference>
<dbReference type="InterPro" id="IPR041424">
    <property type="entry name" value="CinA_KH"/>
</dbReference>
<dbReference type="NCBIfam" id="TIGR00177">
    <property type="entry name" value="molyb_syn"/>
    <property type="match status" value="1"/>
</dbReference>
<reference evidence="3" key="2">
    <citation type="journal article" date="2021" name="PeerJ">
        <title>Extensive microbial diversity within the chicken gut microbiome revealed by metagenomics and culture.</title>
        <authorList>
            <person name="Gilroy R."/>
            <person name="Ravi A."/>
            <person name="Getino M."/>
            <person name="Pursley I."/>
            <person name="Horton D.L."/>
            <person name="Alikhan N.F."/>
            <person name="Baker D."/>
            <person name="Gharbi K."/>
            <person name="Hall N."/>
            <person name="Watson M."/>
            <person name="Adriaenssens E.M."/>
            <person name="Foster-Nyarko E."/>
            <person name="Jarju S."/>
            <person name="Secka A."/>
            <person name="Antonio M."/>
            <person name="Oren A."/>
            <person name="Chaudhuri R.R."/>
            <person name="La Ragione R."/>
            <person name="Hildebrand F."/>
            <person name="Pallen M.J."/>
        </authorList>
    </citation>
    <scope>NUCLEOTIDE SEQUENCE</scope>
    <source>
        <strain evidence="3">ChiSxjej2B14-8506</strain>
    </source>
</reference>
<dbReference type="Gene3D" id="3.40.980.10">
    <property type="entry name" value="MoaB/Mog-like domain"/>
    <property type="match status" value="1"/>
</dbReference>
<evidence type="ECO:0000259" key="2">
    <source>
        <dbReference type="SMART" id="SM00852"/>
    </source>
</evidence>
<dbReference type="InterPro" id="IPR008135">
    <property type="entry name" value="Competence-induced_CinA"/>
</dbReference>
<dbReference type="PANTHER" id="PTHR13939">
    <property type="entry name" value="NICOTINAMIDE-NUCLEOTIDE AMIDOHYDROLASE PNCC"/>
    <property type="match status" value="1"/>
</dbReference>
<comment type="caution">
    <text evidence="3">The sequence shown here is derived from an EMBL/GenBank/DDBJ whole genome shotgun (WGS) entry which is preliminary data.</text>
</comment>
<dbReference type="NCBIfam" id="TIGR00199">
    <property type="entry name" value="PncC_domain"/>
    <property type="match status" value="1"/>
</dbReference>
<dbReference type="Pfam" id="PF02464">
    <property type="entry name" value="CinA"/>
    <property type="match status" value="1"/>
</dbReference>
<dbReference type="SUPFAM" id="SSF53218">
    <property type="entry name" value="Molybdenum cofactor biosynthesis proteins"/>
    <property type="match status" value="1"/>
</dbReference>
<comment type="similarity">
    <text evidence="1">Belongs to the CinA family.</text>
</comment>
<dbReference type="EMBL" id="DVNK01000037">
    <property type="protein sequence ID" value="HIU46717.1"/>
    <property type="molecule type" value="Genomic_DNA"/>
</dbReference>
<dbReference type="CDD" id="cd00885">
    <property type="entry name" value="cinA"/>
    <property type="match status" value="1"/>
</dbReference>
<dbReference type="InterPro" id="IPR036653">
    <property type="entry name" value="CinA-like_C"/>
</dbReference>
<dbReference type="NCBIfam" id="NF001813">
    <property type="entry name" value="PRK00549.1"/>
    <property type="match status" value="1"/>
</dbReference>
<name>A0A9D1S4X6_9FIRM</name>
<dbReference type="PANTHER" id="PTHR13939:SF0">
    <property type="entry name" value="NMN AMIDOHYDROLASE-LIKE PROTEIN YFAY"/>
    <property type="match status" value="1"/>
</dbReference>
<dbReference type="Gene3D" id="3.30.70.2860">
    <property type="match status" value="1"/>
</dbReference>
<accession>A0A9D1S4X6</accession>
<dbReference type="Gene3D" id="3.90.950.20">
    <property type="entry name" value="CinA-like"/>
    <property type="match status" value="1"/>
</dbReference>
<dbReference type="NCBIfam" id="TIGR00200">
    <property type="entry name" value="cinA_nterm"/>
    <property type="match status" value="1"/>
</dbReference>
<dbReference type="InterPro" id="IPR036425">
    <property type="entry name" value="MoaB/Mog-like_dom_sf"/>
</dbReference>
<feature type="domain" description="MoaB/Mog" evidence="2">
    <location>
        <begin position="4"/>
        <end position="170"/>
    </location>
</feature>
<dbReference type="HAMAP" id="MF_00226_B">
    <property type="entry name" value="CinA_B"/>
    <property type="match status" value="1"/>
</dbReference>
<evidence type="ECO:0000313" key="4">
    <source>
        <dbReference type="Proteomes" id="UP000824123"/>
    </source>
</evidence>
<dbReference type="InterPro" id="IPR001453">
    <property type="entry name" value="MoaB/Mog_dom"/>
</dbReference>
<proteinExistence type="inferred from homology"/>
<dbReference type="InterPro" id="IPR050101">
    <property type="entry name" value="CinA"/>
</dbReference>
<dbReference type="Proteomes" id="UP000824123">
    <property type="component" value="Unassembled WGS sequence"/>
</dbReference>
<dbReference type="AlphaFoldDB" id="A0A9D1S4X6"/>
<evidence type="ECO:0000313" key="3">
    <source>
        <dbReference type="EMBL" id="HIU46717.1"/>
    </source>
</evidence>
<dbReference type="PIRSF" id="PIRSF006728">
    <property type="entry name" value="CinA"/>
    <property type="match status" value="1"/>
</dbReference>
<sequence>MIAEILCVGTELLLGQVLNTDAQYLSRRLSELGIELYRIETVGDNPGRVREAVRAALGRCDLLITTGGLGPTEDDLTKEMVAEELGLDMVEDAQAMAHLEEQFSLWGRQMTENNRKQALFPRGAHILKNARGTAPGCAVEADGHIVIVLPGPPYELKGMFEAEVEPYLHDKLGYTIASRFIRTIGIGESDLEMSLRDMIDAQTNVTIATYCSLGEAQVRLTVKCAAGEDPAAYLDPVEARIRQRLDRFIYAIGETDMPQVVVGLLKRAGRTLALAESCTGGKIADWLVDVPGVSEVLLEGHVTYSNAAKQHTLGVKAQTLQSVGAVSEQTAREMAQGLHELSGADYCVSVTGIAGPGGGTPDKPVGLVYIGLRTPRDTQVHRFVFTGDRYRIRSLAALRALDIVRRALVEADEVMLVE</sequence>
<dbReference type="Pfam" id="PF00994">
    <property type="entry name" value="MoCF_biosynth"/>
    <property type="match status" value="1"/>
</dbReference>
<evidence type="ECO:0000256" key="1">
    <source>
        <dbReference type="HAMAP-Rule" id="MF_00226"/>
    </source>
</evidence>